<dbReference type="InterPro" id="IPR001101">
    <property type="entry name" value="Plectin_repeat"/>
</dbReference>
<evidence type="ECO:0000256" key="6">
    <source>
        <dbReference type="ARBA" id="ARBA00023054"/>
    </source>
</evidence>
<sequence length="657" mass="72990">PGDASKCLLHYPSLCPYSCLQIVKRKQYDVNIEVTTSNQENGKSLGNENSLFEEYKTLEGFRSEDLTKMSSAMEENHFKGVDQLPSECSAGGDLKFQGLRHDVTARQLVEVKLLEVSTVEQLHSGQKSIDEIQKSLDKYLTKPAAIAGLYIESSKERISFASAVKKRTMEKAFALAFLEAQAATGFIIDPMSGQKYSVDDSVSKGLVDHEFKSRLLEAEKAVLGYYFSGKTLSVYQAIEARLLERQKGKNILEAQIASGGVIDPVRSVRIPPEVAVQMGLLNNTILKFLHEPSSNTKCFQNPNNRQAMYYYDLLKLCLLDIDTQCFLLPVGERKISSPSAEKVHKATVIDIKTGSEMTSHEAYQRGLIDKSTYLELSEQEFQWKESTCFDSYGNSSLLLTDLKTGMQFNTEEAVAQGKIDRTLVSKYKEGLITASEFGDILLRSSKPNKDLHSPIAGYWMSDTNERIPVLKAARKNLVDRMTALRCLEAQASTGGIIDVFTGKKYSVAEALQWGIIDEVCAKHLQQCELVFTGIIHPITNSIMASAEAMNANILNKEVGTRCLQYQYLTGGLIDPKSHSRLSMEDAIKNGIIDAVSATKMKDDKSYAKGITCPQTRKKLTYKEALETAVFDCYTGLRLLKATELTTTGISSLYYASQ</sequence>
<comment type="similarity">
    <text evidence="2">Belongs to the plakin or cytolinker family.</text>
</comment>
<evidence type="ECO:0000256" key="5">
    <source>
        <dbReference type="ARBA" id="ARBA00022949"/>
    </source>
</evidence>
<dbReference type="GO" id="GO:0005925">
    <property type="term" value="C:focal adhesion"/>
    <property type="evidence" value="ECO:0007669"/>
    <property type="project" value="TreeGrafter"/>
</dbReference>
<dbReference type="GO" id="GO:0005882">
    <property type="term" value="C:intermediate filament"/>
    <property type="evidence" value="ECO:0007669"/>
    <property type="project" value="TreeGrafter"/>
</dbReference>
<dbReference type="GO" id="GO:0031581">
    <property type="term" value="P:hemidesmosome assembly"/>
    <property type="evidence" value="ECO:0007669"/>
    <property type="project" value="TreeGrafter"/>
</dbReference>
<dbReference type="GO" id="GO:0005737">
    <property type="term" value="C:cytoplasm"/>
    <property type="evidence" value="ECO:0007669"/>
    <property type="project" value="TreeGrafter"/>
</dbReference>
<dbReference type="InterPro" id="IPR043197">
    <property type="entry name" value="Plakin"/>
</dbReference>
<keyword evidence="3" id="KW-0597">Phosphoprotein</keyword>
<dbReference type="AlphaFoldDB" id="A0A8D0L552"/>
<keyword evidence="8" id="KW-1185">Reference proteome</keyword>
<dbReference type="FunFam" id="3.90.1290.10:FF:000001">
    <property type="entry name" value="Plectin a"/>
    <property type="match status" value="1"/>
</dbReference>
<reference evidence="7" key="1">
    <citation type="submission" date="2025-08" db="UniProtKB">
        <authorList>
            <consortium name="Ensembl"/>
        </authorList>
    </citation>
    <scope>IDENTIFICATION</scope>
</reference>
<dbReference type="Pfam" id="PF00681">
    <property type="entry name" value="Plectin"/>
    <property type="match status" value="5"/>
</dbReference>
<protein>
    <submittedName>
        <fullName evidence="7">Uncharacterized protein</fullName>
    </submittedName>
</protein>
<dbReference type="Proteomes" id="UP000694392">
    <property type="component" value="Unplaced"/>
</dbReference>
<dbReference type="GO" id="GO:0005198">
    <property type="term" value="F:structural molecule activity"/>
    <property type="evidence" value="ECO:0007669"/>
    <property type="project" value="TreeGrafter"/>
</dbReference>
<evidence type="ECO:0000313" key="7">
    <source>
        <dbReference type="Ensembl" id="ENSSPUP00000008331.1"/>
    </source>
</evidence>
<dbReference type="GO" id="GO:0045104">
    <property type="term" value="P:intermediate filament cytoskeleton organization"/>
    <property type="evidence" value="ECO:0007669"/>
    <property type="project" value="InterPro"/>
</dbReference>
<evidence type="ECO:0000256" key="4">
    <source>
        <dbReference type="ARBA" id="ARBA00022737"/>
    </source>
</evidence>
<dbReference type="GO" id="GO:0030056">
    <property type="term" value="C:hemidesmosome"/>
    <property type="evidence" value="ECO:0007669"/>
    <property type="project" value="TreeGrafter"/>
</dbReference>
<keyword evidence="5" id="KW-0965">Cell junction</keyword>
<evidence type="ECO:0000256" key="1">
    <source>
        <dbReference type="ARBA" id="ARBA00004282"/>
    </source>
</evidence>
<dbReference type="InterPro" id="IPR035915">
    <property type="entry name" value="Plakin_repeat_sf"/>
</dbReference>
<comment type="subcellular location">
    <subcellularLocation>
        <location evidence="1">Cell junction</location>
    </subcellularLocation>
</comment>
<evidence type="ECO:0000256" key="2">
    <source>
        <dbReference type="ARBA" id="ARBA00009109"/>
    </source>
</evidence>
<dbReference type="Gene3D" id="3.90.1290.10">
    <property type="entry name" value="Plakin repeat"/>
    <property type="match status" value="2"/>
</dbReference>
<evidence type="ECO:0000313" key="8">
    <source>
        <dbReference type="Proteomes" id="UP000694392"/>
    </source>
</evidence>
<keyword evidence="6" id="KW-0175">Coiled coil</keyword>
<dbReference type="PANTHER" id="PTHR23169">
    <property type="entry name" value="ENVOPLAKIN"/>
    <property type="match status" value="1"/>
</dbReference>
<dbReference type="GeneTree" id="ENSGT00940000162855"/>
<accession>A0A8D0L552</accession>
<dbReference type="OMA" id="GAKSTFH"/>
<evidence type="ECO:0000256" key="3">
    <source>
        <dbReference type="ARBA" id="ARBA00022553"/>
    </source>
</evidence>
<dbReference type="SUPFAM" id="SSF75399">
    <property type="entry name" value="Plakin repeat"/>
    <property type="match status" value="3"/>
</dbReference>
<reference evidence="7" key="2">
    <citation type="submission" date="2025-09" db="UniProtKB">
        <authorList>
            <consortium name="Ensembl"/>
        </authorList>
    </citation>
    <scope>IDENTIFICATION</scope>
</reference>
<organism evidence="7 8">
    <name type="scientific">Sphenodon punctatus</name>
    <name type="common">Tuatara</name>
    <name type="synonym">Hatteria punctata</name>
    <dbReference type="NCBI Taxonomy" id="8508"/>
    <lineage>
        <taxon>Eukaryota</taxon>
        <taxon>Metazoa</taxon>
        <taxon>Chordata</taxon>
        <taxon>Craniata</taxon>
        <taxon>Vertebrata</taxon>
        <taxon>Euteleostomi</taxon>
        <taxon>Lepidosauria</taxon>
        <taxon>Sphenodontia</taxon>
        <taxon>Sphenodontidae</taxon>
        <taxon>Sphenodon</taxon>
    </lineage>
</organism>
<keyword evidence="4" id="KW-0677">Repeat</keyword>
<dbReference type="GO" id="GO:0042060">
    <property type="term" value="P:wound healing"/>
    <property type="evidence" value="ECO:0007669"/>
    <property type="project" value="TreeGrafter"/>
</dbReference>
<dbReference type="GO" id="GO:0016020">
    <property type="term" value="C:membrane"/>
    <property type="evidence" value="ECO:0007669"/>
    <property type="project" value="TreeGrafter"/>
</dbReference>
<dbReference type="Ensembl" id="ENSSPUT00000008887.1">
    <property type="protein sequence ID" value="ENSSPUP00000008331.1"/>
    <property type="gene ID" value="ENSSPUG00000006448.1"/>
</dbReference>
<dbReference type="Gene3D" id="3.30.160.780">
    <property type="match status" value="1"/>
</dbReference>
<dbReference type="SMART" id="SM00250">
    <property type="entry name" value="PLEC"/>
    <property type="match status" value="10"/>
</dbReference>
<dbReference type="GO" id="GO:0008017">
    <property type="term" value="F:microtubule binding"/>
    <property type="evidence" value="ECO:0007669"/>
    <property type="project" value="TreeGrafter"/>
</dbReference>
<proteinExistence type="inferred from homology"/>
<dbReference type="PANTHER" id="PTHR23169:SF24">
    <property type="entry name" value="DYSTONIN"/>
    <property type="match status" value="1"/>
</dbReference>
<name>A0A8D0L552_SPHPU</name>